<gene>
    <name evidence="6" type="ORF">Krac_2812</name>
</gene>
<dbReference type="Gene3D" id="3.40.50.300">
    <property type="entry name" value="P-loop containing nucleotide triphosphate hydrolases"/>
    <property type="match status" value="1"/>
</dbReference>
<evidence type="ECO:0000313" key="7">
    <source>
        <dbReference type="Proteomes" id="UP000004508"/>
    </source>
</evidence>
<dbReference type="InParanoid" id="D6TZP8"/>
<comment type="similarity">
    <text evidence="1">Belongs to the ABC transporter superfamily.</text>
</comment>
<dbReference type="PROSITE" id="PS00211">
    <property type="entry name" value="ABC_TRANSPORTER_1"/>
    <property type="match status" value="1"/>
</dbReference>
<dbReference type="InterPro" id="IPR017871">
    <property type="entry name" value="ABC_transporter-like_CS"/>
</dbReference>
<dbReference type="GO" id="GO:0016887">
    <property type="term" value="F:ATP hydrolysis activity"/>
    <property type="evidence" value="ECO:0007669"/>
    <property type="project" value="InterPro"/>
</dbReference>
<dbReference type="eggNOG" id="COG1131">
    <property type="taxonomic scope" value="Bacteria"/>
</dbReference>
<evidence type="ECO:0000256" key="1">
    <source>
        <dbReference type="ARBA" id="ARBA00005417"/>
    </source>
</evidence>
<dbReference type="PROSITE" id="PS50893">
    <property type="entry name" value="ABC_TRANSPORTER_2"/>
    <property type="match status" value="1"/>
</dbReference>
<evidence type="ECO:0000256" key="4">
    <source>
        <dbReference type="ARBA" id="ARBA00022840"/>
    </source>
</evidence>
<dbReference type="InterPro" id="IPR003593">
    <property type="entry name" value="AAA+_ATPase"/>
</dbReference>
<dbReference type="PANTHER" id="PTHR43335:SF2">
    <property type="entry name" value="ABC TRANSPORTER, ATP-BINDING PROTEIN"/>
    <property type="match status" value="1"/>
</dbReference>
<dbReference type="Pfam" id="PF00005">
    <property type="entry name" value="ABC_tran"/>
    <property type="match status" value="1"/>
</dbReference>
<evidence type="ECO:0000313" key="6">
    <source>
        <dbReference type="EMBL" id="EFH82038.1"/>
    </source>
</evidence>
<dbReference type="InterPro" id="IPR027417">
    <property type="entry name" value="P-loop_NTPase"/>
</dbReference>
<dbReference type="SMART" id="SM00382">
    <property type="entry name" value="AAA"/>
    <property type="match status" value="1"/>
</dbReference>
<proteinExistence type="inferred from homology"/>
<dbReference type="OrthoDB" id="9775135at2"/>
<evidence type="ECO:0000259" key="5">
    <source>
        <dbReference type="PROSITE" id="PS50893"/>
    </source>
</evidence>
<keyword evidence="4" id="KW-0067">ATP-binding</keyword>
<dbReference type="RefSeq" id="WP_007919829.1">
    <property type="nucleotide sequence ID" value="NZ_ADVG01000004.1"/>
</dbReference>
<evidence type="ECO:0000256" key="2">
    <source>
        <dbReference type="ARBA" id="ARBA00022448"/>
    </source>
</evidence>
<dbReference type="EMBL" id="ADVG01000004">
    <property type="protein sequence ID" value="EFH82038.1"/>
    <property type="molecule type" value="Genomic_DNA"/>
</dbReference>
<dbReference type="PANTHER" id="PTHR43335">
    <property type="entry name" value="ABC TRANSPORTER, ATP-BINDING PROTEIN"/>
    <property type="match status" value="1"/>
</dbReference>
<comment type="caution">
    <text evidence="6">The sequence shown here is derived from an EMBL/GenBank/DDBJ whole genome shotgun (WGS) entry which is preliminary data.</text>
</comment>
<protein>
    <submittedName>
        <fullName evidence="6">ABC transporter related protein</fullName>
    </submittedName>
</protein>
<evidence type="ECO:0000256" key="3">
    <source>
        <dbReference type="ARBA" id="ARBA00022741"/>
    </source>
</evidence>
<keyword evidence="7" id="KW-1185">Reference proteome</keyword>
<accession>D6TZP8</accession>
<sequence length="295" mass="32478">MNIQIQNLTKTYRGNVQALKGIHLTIPNGMFGLLGPNGAGKTTLMRIMAGILRPTDGMLRIGELNGMTEHGRTEIKRILGYLPQDLGMYPDLSAREFLDYIGILKGMDNRKQRQQRVEDLLAMVALSDVAKRKIKTFSGGMKRRVGIAQALLNDPQLLIVDEPTAGLDPEERIRFRNLLSDLGGDRTVLLSTHIVEDIAQACNNLAVMNSGAVVFQGTIAQLLQEAHGKVWVISMPNGVKPRGNFTVVSTLNMGGNIQYRVVGELSSLSNATPVEPGLEDGYVWLMREQHSFQTV</sequence>
<dbReference type="STRING" id="485913.Krac_2812"/>
<dbReference type="CDD" id="cd03264">
    <property type="entry name" value="ABC_drug_resistance_like"/>
    <property type="match status" value="1"/>
</dbReference>
<dbReference type="SUPFAM" id="SSF52540">
    <property type="entry name" value="P-loop containing nucleoside triphosphate hydrolases"/>
    <property type="match status" value="1"/>
</dbReference>
<dbReference type="AlphaFoldDB" id="D6TZP8"/>
<keyword evidence="3" id="KW-0547">Nucleotide-binding</keyword>
<feature type="domain" description="ABC transporter" evidence="5">
    <location>
        <begin position="3"/>
        <end position="235"/>
    </location>
</feature>
<name>D6TZP8_KTERA</name>
<reference evidence="6 7" key="1">
    <citation type="journal article" date="2011" name="Stand. Genomic Sci.">
        <title>Non-contiguous finished genome sequence and contextual data of the filamentous soil bacterium Ktedonobacter racemifer type strain (SOSP1-21).</title>
        <authorList>
            <person name="Chang Y.J."/>
            <person name="Land M."/>
            <person name="Hauser L."/>
            <person name="Chertkov O."/>
            <person name="Del Rio T.G."/>
            <person name="Nolan M."/>
            <person name="Copeland A."/>
            <person name="Tice H."/>
            <person name="Cheng J.F."/>
            <person name="Lucas S."/>
            <person name="Han C."/>
            <person name="Goodwin L."/>
            <person name="Pitluck S."/>
            <person name="Ivanova N."/>
            <person name="Ovchinikova G."/>
            <person name="Pati A."/>
            <person name="Chen A."/>
            <person name="Palaniappan K."/>
            <person name="Mavromatis K."/>
            <person name="Liolios K."/>
            <person name="Brettin T."/>
            <person name="Fiebig A."/>
            <person name="Rohde M."/>
            <person name="Abt B."/>
            <person name="Goker M."/>
            <person name="Detter J.C."/>
            <person name="Woyke T."/>
            <person name="Bristow J."/>
            <person name="Eisen J.A."/>
            <person name="Markowitz V."/>
            <person name="Hugenholtz P."/>
            <person name="Kyrpides N.C."/>
            <person name="Klenk H.P."/>
            <person name="Lapidus A."/>
        </authorList>
    </citation>
    <scope>NUCLEOTIDE SEQUENCE [LARGE SCALE GENOMIC DNA]</scope>
    <source>
        <strain evidence="7">DSM 44963</strain>
    </source>
</reference>
<dbReference type="GO" id="GO:0005524">
    <property type="term" value="F:ATP binding"/>
    <property type="evidence" value="ECO:0007669"/>
    <property type="project" value="UniProtKB-KW"/>
</dbReference>
<keyword evidence="2" id="KW-0813">Transport</keyword>
<dbReference type="Proteomes" id="UP000004508">
    <property type="component" value="Unassembled WGS sequence"/>
</dbReference>
<organism evidence="6 7">
    <name type="scientific">Ktedonobacter racemifer DSM 44963</name>
    <dbReference type="NCBI Taxonomy" id="485913"/>
    <lineage>
        <taxon>Bacteria</taxon>
        <taxon>Bacillati</taxon>
        <taxon>Chloroflexota</taxon>
        <taxon>Ktedonobacteria</taxon>
        <taxon>Ktedonobacterales</taxon>
        <taxon>Ktedonobacteraceae</taxon>
        <taxon>Ktedonobacter</taxon>
    </lineage>
</organism>
<dbReference type="InterPro" id="IPR003439">
    <property type="entry name" value="ABC_transporter-like_ATP-bd"/>
</dbReference>